<organism evidence="2 3">
    <name type="scientific">Pseudobythopirellula maris</name>
    <dbReference type="NCBI Taxonomy" id="2527991"/>
    <lineage>
        <taxon>Bacteria</taxon>
        <taxon>Pseudomonadati</taxon>
        <taxon>Planctomycetota</taxon>
        <taxon>Planctomycetia</taxon>
        <taxon>Pirellulales</taxon>
        <taxon>Lacipirellulaceae</taxon>
        <taxon>Pseudobythopirellula</taxon>
    </lineage>
</organism>
<dbReference type="InterPro" id="IPR034660">
    <property type="entry name" value="DinB/YfiT-like"/>
</dbReference>
<dbReference type="EMBL" id="SJPQ01000002">
    <property type="protein sequence ID" value="TWT89028.1"/>
    <property type="molecule type" value="Genomic_DNA"/>
</dbReference>
<dbReference type="SUPFAM" id="SSF109854">
    <property type="entry name" value="DinB/YfiT-like putative metalloenzymes"/>
    <property type="match status" value="1"/>
</dbReference>
<dbReference type="Gene3D" id="1.20.120.450">
    <property type="entry name" value="dinb family like domain"/>
    <property type="match status" value="1"/>
</dbReference>
<comment type="caution">
    <text evidence="2">The sequence shown here is derived from an EMBL/GenBank/DDBJ whole genome shotgun (WGS) entry which is preliminary data.</text>
</comment>
<dbReference type="Proteomes" id="UP000315440">
    <property type="component" value="Unassembled WGS sequence"/>
</dbReference>
<reference evidence="2 3" key="1">
    <citation type="submission" date="2019-02" db="EMBL/GenBank/DDBJ databases">
        <title>Deep-cultivation of Planctomycetes and their phenomic and genomic characterization uncovers novel biology.</title>
        <authorList>
            <person name="Wiegand S."/>
            <person name="Jogler M."/>
            <person name="Boedeker C."/>
            <person name="Pinto D."/>
            <person name="Vollmers J."/>
            <person name="Rivas-Marin E."/>
            <person name="Kohn T."/>
            <person name="Peeters S.H."/>
            <person name="Heuer A."/>
            <person name="Rast P."/>
            <person name="Oberbeckmann S."/>
            <person name="Bunk B."/>
            <person name="Jeske O."/>
            <person name="Meyerdierks A."/>
            <person name="Storesund J.E."/>
            <person name="Kallscheuer N."/>
            <person name="Luecker S."/>
            <person name="Lage O.M."/>
            <person name="Pohl T."/>
            <person name="Merkel B.J."/>
            <person name="Hornburger P."/>
            <person name="Mueller R.-W."/>
            <person name="Bruemmer F."/>
            <person name="Labrenz M."/>
            <person name="Spormann A.M."/>
            <person name="Op Den Camp H."/>
            <person name="Overmann J."/>
            <person name="Amann R."/>
            <person name="Jetten M.S.M."/>
            <person name="Mascher T."/>
            <person name="Medema M.H."/>
            <person name="Devos D.P."/>
            <person name="Kaster A.-K."/>
            <person name="Ovreas L."/>
            <person name="Rohde M."/>
            <person name="Galperin M.Y."/>
            <person name="Jogler C."/>
        </authorList>
    </citation>
    <scope>NUCLEOTIDE SEQUENCE [LARGE SCALE GENOMIC DNA]</scope>
    <source>
        <strain evidence="2 3">Mal64</strain>
    </source>
</reference>
<accession>A0A5C5ZPF9</accession>
<evidence type="ECO:0000313" key="2">
    <source>
        <dbReference type="EMBL" id="TWT89028.1"/>
    </source>
</evidence>
<dbReference type="RefSeq" id="WP_146400585.1">
    <property type="nucleotide sequence ID" value="NZ_SJPQ01000002.1"/>
</dbReference>
<proteinExistence type="predicted"/>
<protein>
    <submittedName>
        <fullName evidence="2">DinB superfamily protein</fullName>
    </submittedName>
</protein>
<dbReference type="OrthoDB" id="267642at2"/>
<name>A0A5C5ZPF9_9BACT</name>
<evidence type="ECO:0000259" key="1">
    <source>
        <dbReference type="Pfam" id="PF12867"/>
    </source>
</evidence>
<gene>
    <name evidence="2" type="ORF">Mal64_25190</name>
</gene>
<dbReference type="Pfam" id="PF12867">
    <property type="entry name" value="DinB_2"/>
    <property type="match status" value="1"/>
</dbReference>
<feature type="domain" description="DinB-like" evidence="1">
    <location>
        <begin position="20"/>
        <end position="160"/>
    </location>
</feature>
<keyword evidence="3" id="KW-1185">Reference proteome</keyword>
<sequence length="174" mass="18584">MTATADTTAASISAFASQSLSGARQWTLQLLDDLRDAPLATPCEGGGNHAVWVAGHLAYSQSVLLDCFILGKPNRLEKWKTMFDAGTQPTGEEGFYPPLDDLIGAYNVLVDETLDHIDKLEAADFDRPSHAPEEASGMFGTVGMCLSAAAAHAYFHTGQLADARRALGRAPLMM</sequence>
<dbReference type="InterPro" id="IPR024775">
    <property type="entry name" value="DinB-like"/>
</dbReference>
<dbReference type="AlphaFoldDB" id="A0A5C5ZPF9"/>
<evidence type="ECO:0000313" key="3">
    <source>
        <dbReference type="Proteomes" id="UP000315440"/>
    </source>
</evidence>